<name>A0A3S9PIT2_STRLT</name>
<dbReference type="OrthoDB" id="3854042at2"/>
<keyword evidence="4" id="KW-1185">Reference proteome</keyword>
<evidence type="ECO:0000259" key="2">
    <source>
        <dbReference type="Pfam" id="PF14016"/>
    </source>
</evidence>
<evidence type="ECO:0000313" key="3">
    <source>
        <dbReference type="EMBL" id="AZQ72251.1"/>
    </source>
</evidence>
<dbReference type="AlphaFoldDB" id="A0A3S9PIT2"/>
<dbReference type="EMBL" id="CP034587">
    <property type="protein sequence ID" value="AZQ72251.1"/>
    <property type="molecule type" value="Genomic_DNA"/>
</dbReference>
<feature type="region of interest" description="Disordered" evidence="1">
    <location>
        <begin position="106"/>
        <end position="144"/>
    </location>
</feature>
<accession>A0A3S9PIT2</accession>
<organism evidence="3 4">
    <name type="scientific">Streptomyces luteoverticillatus</name>
    <name type="common">Streptoverticillium luteoverticillatus</name>
    <dbReference type="NCBI Taxonomy" id="66425"/>
    <lineage>
        <taxon>Bacteria</taxon>
        <taxon>Bacillati</taxon>
        <taxon>Actinomycetota</taxon>
        <taxon>Actinomycetes</taxon>
        <taxon>Kitasatosporales</taxon>
        <taxon>Streptomycetaceae</taxon>
        <taxon>Streptomyces</taxon>
    </lineage>
</organism>
<dbReference type="Pfam" id="PF14016">
    <property type="entry name" value="DUF4232"/>
    <property type="match status" value="1"/>
</dbReference>
<feature type="compositionally biased region" description="Low complexity" evidence="1">
    <location>
        <begin position="113"/>
        <end position="144"/>
    </location>
</feature>
<sequence length="293" mass="29910">MTFPQVRTRSTVPFSRMVRTPLRSTRRAPQAVRATSGPPFGRPPDLALGTPRRTTPHPHPSAQETLMSTAGRITAAALVAAAAVTITACQGQSVASNQVSPAPATSAAANELASSTATPGSGSAARPGTPAGKPAATTPAATPAAAKGKAADRLVACSAANSKVTVNPISRPINHLALTVTNTSAKPCAAYSSPALIFDDAQAAIQVVRESVPQSVVMLEPGQSAYAGIRLSSADGSGAHGRTAHDLTVYFSGRSGNDSTGTPAHLTLPKDTHIDDSAAATYWQSDFQDAIKW</sequence>
<dbReference type="Proteomes" id="UP000267900">
    <property type="component" value="Chromosome"/>
</dbReference>
<protein>
    <submittedName>
        <fullName evidence="3">DUF4232 domain-containing protein</fullName>
    </submittedName>
</protein>
<feature type="domain" description="DUF4232" evidence="2">
    <location>
        <begin position="157"/>
        <end position="284"/>
    </location>
</feature>
<reference evidence="3 4" key="1">
    <citation type="submission" date="2018-12" db="EMBL/GenBank/DDBJ databases">
        <title>The whole draft genome of Streptomyce luteoverticillatus CGMCC 15060.</title>
        <authorList>
            <person name="Feng Z."/>
            <person name="Chen G."/>
            <person name="Zhang J."/>
            <person name="Zhu H."/>
            <person name="Yu X."/>
            <person name="Zhang W."/>
            <person name="Zhang X."/>
        </authorList>
    </citation>
    <scope>NUCLEOTIDE SEQUENCE [LARGE SCALE GENOMIC DNA]</scope>
    <source>
        <strain evidence="3 4">CGMCC 15060</strain>
    </source>
</reference>
<feature type="region of interest" description="Disordered" evidence="1">
    <location>
        <begin position="20"/>
        <end position="63"/>
    </location>
</feature>
<evidence type="ECO:0000256" key="1">
    <source>
        <dbReference type="SAM" id="MobiDB-lite"/>
    </source>
</evidence>
<proteinExistence type="predicted"/>
<evidence type="ECO:0000313" key="4">
    <source>
        <dbReference type="Proteomes" id="UP000267900"/>
    </source>
</evidence>
<gene>
    <name evidence="3" type="ORF">EKH77_14410</name>
</gene>
<dbReference type="InterPro" id="IPR025326">
    <property type="entry name" value="DUF4232"/>
</dbReference>